<evidence type="ECO:0000313" key="3">
    <source>
        <dbReference type="Proteomes" id="UP000031668"/>
    </source>
</evidence>
<comment type="caution">
    <text evidence="2">The sequence shown here is derived from an EMBL/GenBank/DDBJ whole genome shotgun (WGS) entry which is preliminary data.</text>
</comment>
<evidence type="ECO:0000313" key="2">
    <source>
        <dbReference type="EMBL" id="KII75186.1"/>
    </source>
</evidence>
<keyword evidence="3" id="KW-1185">Reference proteome</keyword>
<dbReference type="Gene3D" id="3.30.420.10">
    <property type="entry name" value="Ribonuclease H-like superfamily/Ribonuclease H"/>
    <property type="match status" value="1"/>
</dbReference>
<sequence>MIFTMDNVPFHRDGSIKRLKTADVHEVFDLPPRSPCFNRIKSMFSLFRSNLRNDLIKQIQNAKNLIKSQNLKNYFEHMENYFPHYLRKEKVRNLKPKYGRDQEVFIDNVVSDSTITLLHRRASVKPVNSPVTPLENHMASNIWETSLGLEIEAFP</sequence>
<evidence type="ECO:0000259" key="1">
    <source>
        <dbReference type="Pfam" id="PF13358"/>
    </source>
</evidence>
<feature type="domain" description="Tc1-like transposase DDE" evidence="1">
    <location>
        <begin position="2"/>
        <end position="58"/>
    </location>
</feature>
<dbReference type="GO" id="GO:0003676">
    <property type="term" value="F:nucleic acid binding"/>
    <property type="evidence" value="ECO:0007669"/>
    <property type="project" value="InterPro"/>
</dbReference>
<dbReference type="EMBL" id="JWZT01000012">
    <property type="protein sequence ID" value="KII75186.1"/>
    <property type="molecule type" value="Genomic_DNA"/>
</dbReference>
<dbReference type="InterPro" id="IPR038717">
    <property type="entry name" value="Tc1-like_DDE_dom"/>
</dbReference>
<name>A0A0C2N6E6_THEKT</name>
<gene>
    <name evidence="2" type="ORF">RF11_06499</name>
</gene>
<organism evidence="2 3">
    <name type="scientific">Thelohanellus kitauei</name>
    <name type="common">Myxosporean</name>
    <dbReference type="NCBI Taxonomy" id="669202"/>
    <lineage>
        <taxon>Eukaryota</taxon>
        <taxon>Metazoa</taxon>
        <taxon>Cnidaria</taxon>
        <taxon>Myxozoa</taxon>
        <taxon>Myxosporea</taxon>
        <taxon>Bivalvulida</taxon>
        <taxon>Platysporina</taxon>
        <taxon>Myxobolidae</taxon>
        <taxon>Thelohanellus</taxon>
    </lineage>
</organism>
<dbReference type="Pfam" id="PF13358">
    <property type="entry name" value="DDE_3"/>
    <property type="match status" value="1"/>
</dbReference>
<proteinExistence type="predicted"/>
<dbReference type="Proteomes" id="UP000031668">
    <property type="component" value="Unassembled WGS sequence"/>
</dbReference>
<accession>A0A0C2N6E6</accession>
<dbReference type="AlphaFoldDB" id="A0A0C2N6E6"/>
<reference evidence="2 3" key="1">
    <citation type="journal article" date="2014" name="Genome Biol. Evol.">
        <title>The genome of the myxosporean Thelohanellus kitauei shows adaptations to nutrient acquisition within its fish host.</title>
        <authorList>
            <person name="Yang Y."/>
            <person name="Xiong J."/>
            <person name="Zhou Z."/>
            <person name="Huo F."/>
            <person name="Miao W."/>
            <person name="Ran C."/>
            <person name="Liu Y."/>
            <person name="Zhang J."/>
            <person name="Feng J."/>
            <person name="Wang M."/>
            <person name="Wang M."/>
            <person name="Wang L."/>
            <person name="Yao B."/>
        </authorList>
    </citation>
    <scope>NUCLEOTIDE SEQUENCE [LARGE SCALE GENOMIC DNA]</scope>
    <source>
        <strain evidence="2">Wuqing</strain>
    </source>
</reference>
<protein>
    <recommendedName>
        <fullName evidence="1">Tc1-like transposase DDE domain-containing protein</fullName>
    </recommendedName>
</protein>
<dbReference type="InterPro" id="IPR036397">
    <property type="entry name" value="RNaseH_sf"/>
</dbReference>